<feature type="transmembrane region" description="Helical" evidence="1">
    <location>
        <begin position="27"/>
        <end position="48"/>
    </location>
</feature>
<keyword evidence="1" id="KW-0812">Transmembrane</keyword>
<feature type="transmembrane region" description="Helical" evidence="1">
    <location>
        <begin position="145"/>
        <end position="163"/>
    </location>
</feature>
<reference evidence="2 3" key="1">
    <citation type="submission" date="2014-03" db="EMBL/GenBank/DDBJ databases">
        <title>Genomics of Bifidobacteria.</title>
        <authorList>
            <person name="Ventura M."/>
            <person name="Milani C."/>
            <person name="Lugli G.A."/>
        </authorList>
    </citation>
    <scope>NUCLEOTIDE SEQUENCE [LARGE SCALE GENOMIC DNA]</scope>
    <source>
        <strain evidence="2 3">LMG 21395</strain>
    </source>
</reference>
<evidence type="ECO:0000256" key="1">
    <source>
        <dbReference type="SAM" id="Phobius"/>
    </source>
</evidence>
<sequence>MNSPMIKPILYMILGALLLIKPDSSLLLVQFTGFALILCAVFLGYTGLKARKSDDDTTDNESTLTLFSCAVCAVVGIVFLMSPGVFVSLVFVALGIIIMVSAALDLVPVLREGGASQQLGMVILDIVALVVGLVITIHPGGANDMLWRIVGLLLLINGVLGLVDIIRNPRRTVVDTTTADNNNQ</sequence>
<dbReference type="Pfam" id="PF03729">
    <property type="entry name" value="DUF308"/>
    <property type="match status" value="2"/>
</dbReference>
<keyword evidence="1" id="KW-1133">Transmembrane helix</keyword>
<gene>
    <name evidence="2" type="ORF">THER5_1445</name>
</gene>
<feature type="transmembrane region" description="Helical" evidence="1">
    <location>
        <begin position="60"/>
        <end position="80"/>
    </location>
</feature>
<dbReference type="AlphaFoldDB" id="A0A087E1A0"/>
<organism evidence="2 3">
    <name type="scientific">Bifidobacterium thermacidophilum subsp. thermacidophilum</name>
    <dbReference type="NCBI Taxonomy" id="79262"/>
    <lineage>
        <taxon>Bacteria</taxon>
        <taxon>Bacillati</taxon>
        <taxon>Actinomycetota</taxon>
        <taxon>Actinomycetes</taxon>
        <taxon>Bifidobacteriales</taxon>
        <taxon>Bifidobacteriaceae</taxon>
        <taxon>Bifidobacterium</taxon>
    </lineage>
</organism>
<accession>A0A087E1A0</accession>
<dbReference type="RefSeq" id="WP_152571414.1">
    <property type="nucleotide sequence ID" value="NZ_JGZT01000008.1"/>
</dbReference>
<evidence type="ECO:0000313" key="3">
    <source>
        <dbReference type="Proteomes" id="UP000029003"/>
    </source>
</evidence>
<dbReference type="InterPro" id="IPR005325">
    <property type="entry name" value="DUF308_memb"/>
</dbReference>
<evidence type="ECO:0000313" key="2">
    <source>
        <dbReference type="EMBL" id="KFJ01551.1"/>
    </source>
</evidence>
<feature type="transmembrane region" description="Helical" evidence="1">
    <location>
        <begin position="86"/>
        <end position="107"/>
    </location>
</feature>
<protein>
    <recommendedName>
        <fullName evidence="4">Acid-resistance membrane protein</fullName>
    </recommendedName>
</protein>
<keyword evidence="1" id="KW-0472">Membrane</keyword>
<name>A0A087E1A0_9BIFI</name>
<dbReference type="Proteomes" id="UP000029003">
    <property type="component" value="Unassembled WGS sequence"/>
</dbReference>
<dbReference type="EMBL" id="JGZT01000008">
    <property type="protein sequence ID" value="KFJ01551.1"/>
    <property type="molecule type" value="Genomic_DNA"/>
</dbReference>
<dbReference type="OrthoDB" id="9956449at2"/>
<evidence type="ECO:0008006" key="4">
    <source>
        <dbReference type="Google" id="ProtNLM"/>
    </source>
</evidence>
<proteinExistence type="predicted"/>
<feature type="transmembrane region" description="Helical" evidence="1">
    <location>
        <begin position="119"/>
        <end position="139"/>
    </location>
</feature>
<comment type="caution">
    <text evidence="2">The sequence shown here is derived from an EMBL/GenBank/DDBJ whole genome shotgun (WGS) entry which is preliminary data.</text>
</comment>